<name>A0A833UW01_ACIBZ</name>
<dbReference type="CDD" id="cd00801">
    <property type="entry name" value="INT_P4_C"/>
    <property type="match status" value="1"/>
</dbReference>
<evidence type="ECO:0000259" key="7">
    <source>
        <dbReference type="PROSITE" id="PS51900"/>
    </source>
</evidence>
<dbReference type="SUPFAM" id="SSF56349">
    <property type="entry name" value="DNA breaking-rejoining enzymes"/>
    <property type="match status" value="1"/>
</dbReference>
<evidence type="ECO:0000259" key="6">
    <source>
        <dbReference type="PROSITE" id="PS51898"/>
    </source>
</evidence>
<accession>A0A833UW01</accession>
<dbReference type="AlphaFoldDB" id="A0A833UW01"/>
<dbReference type="InterPro" id="IPR025166">
    <property type="entry name" value="Integrase_DNA_bind_dom"/>
</dbReference>
<dbReference type="InterPro" id="IPR050808">
    <property type="entry name" value="Phage_Integrase"/>
</dbReference>
<dbReference type="GO" id="GO:0003677">
    <property type="term" value="F:DNA binding"/>
    <property type="evidence" value="ECO:0007669"/>
    <property type="project" value="UniProtKB-UniRule"/>
</dbReference>
<dbReference type="Gene3D" id="1.10.443.10">
    <property type="entry name" value="Intergrase catalytic core"/>
    <property type="match status" value="1"/>
</dbReference>
<keyword evidence="4" id="KW-0233">DNA recombination</keyword>
<dbReference type="Pfam" id="PF13356">
    <property type="entry name" value="Arm-DNA-bind_3"/>
    <property type="match status" value="1"/>
</dbReference>
<dbReference type="InterPro" id="IPR010998">
    <property type="entry name" value="Integrase_recombinase_N"/>
</dbReference>
<protein>
    <submittedName>
        <fullName evidence="8">Prophage integrase IntA</fullName>
    </submittedName>
</protein>
<dbReference type="InterPro" id="IPR011010">
    <property type="entry name" value="DNA_brk_join_enz"/>
</dbReference>
<evidence type="ECO:0000256" key="5">
    <source>
        <dbReference type="PROSITE-ProRule" id="PRU01248"/>
    </source>
</evidence>
<evidence type="ECO:0000256" key="4">
    <source>
        <dbReference type="ARBA" id="ARBA00023172"/>
    </source>
</evidence>
<feature type="domain" description="Core-binding (CB)" evidence="7">
    <location>
        <begin position="114"/>
        <end position="192"/>
    </location>
</feature>
<evidence type="ECO:0000313" key="8">
    <source>
        <dbReference type="EMBL" id="KAF1025839.1"/>
    </source>
</evidence>
<dbReference type="EMBL" id="WNDP01000033">
    <property type="protein sequence ID" value="KAF1025839.1"/>
    <property type="molecule type" value="Genomic_DNA"/>
</dbReference>
<dbReference type="InterPro" id="IPR038488">
    <property type="entry name" value="Integrase_DNA-bd_sf"/>
</dbReference>
<dbReference type="GO" id="GO:0006310">
    <property type="term" value="P:DNA recombination"/>
    <property type="evidence" value="ECO:0007669"/>
    <property type="project" value="UniProtKB-KW"/>
</dbReference>
<dbReference type="Pfam" id="PF00589">
    <property type="entry name" value="Phage_integrase"/>
    <property type="match status" value="1"/>
</dbReference>
<dbReference type="Gene3D" id="3.30.160.390">
    <property type="entry name" value="Integrase, DNA-binding domain"/>
    <property type="match status" value="1"/>
</dbReference>
<gene>
    <name evidence="8" type="primary">intA_1</name>
    <name evidence="8" type="ORF">GAK29_01701</name>
</gene>
<dbReference type="InterPro" id="IPR044068">
    <property type="entry name" value="CB"/>
</dbReference>
<dbReference type="InterPro" id="IPR002104">
    <property type="entry name" value="Integrase_catalytic"/>
</dbReference>
<dbReference type="PROSITE" id="PS51898">
    <property type="entry name" value="TYR_RECOMBINASE"/>
    <property type="match status" value="1"/>
</dbReference>
<keyword evidence="2" id="KW-0229">DNA integration</keyword>
<sequence>MPKKVVPLTDSKIKATQKQFKANINSGLAKDLRLSDGDGLNLIFRTSGAVLWRFDYTRPISKKRNTLAIGNYPEITLAEARGVREEYRALISKNIDPQTYRNDILEEAKISHENTFRKIAEEFKTKQVLTPATVVRNERIYNYLYEEFGEMPISEIRAKHLVKVIRKAEAKGTIETAHRIRSKASQVFRYAVSLGFCERDVAHDLIGTIKPREIKHYSALVEEKDFGQLLKDIEQYEGYVHTKFALKILPHVFVRTGELRHAKWSDINFEERTWSYTPPKTMKKTGVEHIVPLSDQVIELLKELKPFCYKSDLLFPSISSKTRPMSDMTINMALRRMGYNRDKMTGHGFRAIARTLLEEKLKFPVERIEQQLAHQVRDMHGRAYNRTKFLEERAEMMQAWSNYIDKLKAS</sequence>
<feature type="domain" description="Tyr recombinase" evidence="6">
    <location>
        <begin position="215"/>
        <end position="398"/>
    </location>
</feature>
<organism evidence="8 9">
    <name type="scientific">Acinetobacter bereziniae</name>
    <name type="common">Acinetobacter genomosp. 10</name>
    <dbReference type="NCBI Taxonomy" id="106648"/>
    <lineage>
        <taxon>Bacteria</taxon>
        <taxon>Pseudomonadati</taxon>
        <taxon>Pseudomonadota</taxon>
        <taxon>Gammaproteobacteria</taxon>
        <taxon>Moraxellales</taxon>
        <taxon>Moraxellaceae</taxon>
        <taxon>Acinetobacter</taxon>
    </lineage>
</organism>
<dbReference type="InterPro" id="IPR013762">
    <property type="entry name" value="Integrase-like_cat_sf"/>
</dbReference>
<keyword evidence="3 5" id="KW-0238">DNA-binding</keyword>
<dbReference type="GO" id="GO:0015074">
    <property type="term" value="P:DNA integration"/>
    <property type="evidence" value="ECO:0007669"/>
    <property type="project" value="UniProtKB-KW"/>
</dbReference>
<evidence type="ECO:0000313" key="9">
    <source>
        <dbReference type="Proteomes" id="UP000490535"/>
    </source>
</evidence>
<evidence type="ECO:0000256" key="3">
    <source>
        <dbReference type="ARBA" id="ARBA00023125"/>
    </source>
</evidence>
<dbReference type="Proteomes" id="UP000490535">
    <property type="component" value="Unassembled WGS sequence"/>
</dbReference>
<dbReference type="PANTHER" id="PTHR30629:SF2">
    <property type="entry name" value="PROPHAGE INTEGRASE INTS-RELATED"/>
    <property type="match status" value="1"/>
</dbReference>
<dbReference type="InterPro" id="IPR053876">
    <property type="entry name" value="Phage_int_M"/>
</dbReference>
<dbReference type="Pfam" id="PF22022">
    <property type="entry name" value="Phage_int_M"/>
    <property type="match status" value="1"/>
</dbReference>
<comment type="caution">
    <text evidence="8">The sequence shown here is derived from an EMBL/GenBank/DDBJ whole genome shotgun (WGS) entry which is preliminary data.</text>
</comment>
<dbReference type="Gene3D" id="1.10.150.130">
    <property type="match status" value="1"/>
</dbReference>
<dbReference type="PROSITE" id="PS51900">
    <property type="entry name" value="CB"/>
    <property type="match status" value="1"/>
</dbReference>
<proteinExistence type="inferred from homology"/>
<reference evidence="9" key="1">
    <citation type="journal article" date="2020" name="MBio">
        <title>Horizontal gene transfer to a defensive symbiont with a reduced genome amongst a multipartite beetle microbiome.</title>
        <authorList>
            <person name="Waterworth S.C."/>
            <person name="Florez L.V."/>
            <person name="Rees E.R."/>
            <person name="Hertweck C."/>
            <person name="Kaltenpoth M."/>
            <person name="Kwan J.C."/>
        </authorList>
    </citation>
    <scope>NUCLEOTIDE SEQUENCE [LARGE SCALE GENOMIC DNA]</scope>
</reference>
<evidence type="ECO:0000256" key="2">
    <source>
        <dbReference type="ARBA" id="ARBA00022908"/>
    </source>
</evidence>
<evidence type="ECO:0000256" key="1">
    <source>
        <dbReference type="ARBA" id="ARBA00008857"/>
    </source>
</evidence>
<dbReference type="PANTHER" id="PTHR30629">
    <property type="entry name" value="PROPHAGE INTEGRASE"/>
    <property type="match status" value="1"/>
</dbReference>
<comment type="similarity">
    <text evidence="1">Belongs to the 'phage' integrase family.</text>
</comment>